<dbReference type="WBParaSite" id="ES5_v2.g25282.t1">
    <property type="protein sequence ID" value="ES5_v2.g25282.t1"/>
    <property type="gene ID" value="ES5_v2.g25282"/>
</dbReference>
<name>A0AC34G686_9BILA</name>
<evidence type="ECO:0000313" key="2">
    <source>
        <dbReference type="WBParaSite" id="ES5_v2.g25282.t1"/>
    </source>
</evidence>
<dbReference type="Proteomes" id="UP000887579">
    <property type="component" value="Unplaced"/>
</dbReference>
<evidence type="ECO:0000313" key="1">
    <source>
        <dbReference type="Proteomes" id="UP000887579"/>
    </source>
</evidence>
<protein>
    <submittedName>
        <fullName evidence="2">Tudor domain-containing protein</fullName>
    </submittedName>
</protein>
<accession>A0AC34G686</accession>
<sequence length="362" mass="42353">MEGLSDRPISPYLELKPNARKGSTELDYFQMKLGREKIHRIRTRFNYLAYVTHVTSPSEIWVRPINHIADKLTLPFSDTPPLEKELKEDVYVMTPLDEDVLVRARILKFCDVKEKYLLRLIDHGKPVYRDAEDIFEMKSEKDEMRKHPWQAIPIVLQGVDPENSKTWTDAEICKIFQAFSEFSVYIVTPTLHEVIATTWTDAEICTIFQAFSEFLVFIVTPTLHEVIAVNDDSFYTRASINGLKEDDLEFFKTCKRNDKALLETFGYSIAEYYNMLLRLYVPFNEPKTSFVKQKHFSYPDQYDDVNEIEYKAFHTPSKDVDFKFLGFDYSNIQTTVVETTSGIDVNYDSKSNEDFSRIDNFD</sequence>
<proteinExistence type="predicted"/>
<organism evidence="1 2">
    <name type="scientific">Panagrolaimus sp. ES5</name>
    <dbReference type="NCBI Taxonomy" id="591445"/>
    <lineage>
        <taxon>Eukaryota</taxon>
        <taxon>Metazoa</taxon>
        <taxon>Ecdysozoa</taxon>
        <taxon>Nematoda</taxon>
        <taxon>Chromadorea</taxon>
        <taxon>Rhabditida</taxon>
        <taxon>Tylenchina</taxon>
        <taxon>Panagrolaimomorpha</taxon>
        <taxon>Panagrolaimoidea</taxon>
        <taxon>Panagrolaimidae</taxon>
        <taxon>Panagrolaimus</taxon>
    </lineage>
</organism>
<reference evidence="2" key="1">
    <citation type="submission" date="2022-11" db="UniProtKB">
        <authorList>
            <consortium name="WormBaseParasite"/>
        </authorList>
    </citation>
    <scope>IDENTIFICATION</scope>
</reference>